<dbReference type="NCBIfam" id="NF041644">
    <property type="entry name" value="CBO0543_fam"/>
    <property type="match status" value="1"/>
</dbReference>
<organism evidence="2 3">
    <name type="scientific">Halobacillus amylolyticus</name>
    <dbReference type="NCBI Taxonomy" id="2932259"/>
    <lineage>
        <taxon>Bacteria</taxon>
        <taxon>Bacillati</taxon>
        <taxon>Bacillota</taxon>
        <taxon>Bacilli</taxon>
        <taxon>Bacillales</taxon>
        <taxon>Bacillaceae</taxon>
        <taxon>Halobacillus</taxon>
    </lineage>
</organism>
<accession>A0ABY4HJL1</accession>
<proteinExistence type="predicted"/>
<keyword evidence="3" id="KW-1185">Reference proteome</keyword>
<feature type="transmembrane region" description="Helical" evidence="1">
    <location>
        <begin position="158"/>
        <end position="176"/>
    </location>
</feature>
<sequence>MINQSYLNNIAPLYEAQKKLFETSYAHWVEHELFSFNWWFLLVITIVPWIMWWRLVDKKRLLEISFMGALVTVTAMFLDTVGISFLLWTYGYKLIQMVPTLNPVDFTVIPVCYMLLYQWFSKWKSYLIAHVVTAAGAVFIAEPLFVWMNIYTLHSWEYIYSFPFYIAIGVGFKWLIQKMKTRQNRYSREL</sequence>
<keyword evidence="1" id="KW-1133">Transmembrane helix</keyword>
<evidence type="ECO:0000313" key="2">
    <source>
        <dbReference type="EMBL" id="UOR13670.1"/>
    </source>
</evidence>
<feature type="transmembrane region" description="Helical" evidence="1">
    <location>
        <begin position="36"/>
        <end position="55"/>
    </location>
</feature>
<dbReference type="EMBL" id="CP095075">
    <property type="protein sequence ID" value="UOR13670.1"/>
    <property type="molecule type" value="Genomic_DNA"/>
</dbReference>
<gene>
    <name evidence="2" type="ORF">MUO15_09630</name>
</gene>
<keyword evidence="1" id="KW-0812">Transmembrane</keyword>
<feature type="transmembrane region" description="Helical" evidence="1">
    <location>
        <begin position="67"/>
        <end position="88"/>
    </location>
</feature>
<dbReference type="RefSeq" id="WP_245035397.1">
    <property type="nucleotide sequence ID" value="NZ_CP095075.1"/>
</dbReference>
<protein>
    <submittedName>
        <fullName evidence="2">Uncharacterized protein</fullName>
    </submittedName>
</protein>
<evidence type="ECO:0000313" key="3">
    <source>
        <dbReference type="Proteomes" id="UP000830326"/>
    </source>
</evidence>
<name>A0ABY4HJL1_9BACI</name>
<keyword evidence="1" id="KW-0472">Membrane</keyword>
<reference evidence="2" key="1">
    <citation type="submission" date="2022-04" db="EMBL/GenBank/DDBJ databases">
        <title>Halobacillus sp. isolated from saltern.</title>
        <authorList>
            <person name="Won M."/>
            <person name="Lee C.-M."/>
            <person name="Woen H.-Y."/>
            <person name="Kwon S.-W."/>
        </authorList>
    </citation>
    <scope>NUCLEOTIDE SEQUENCE</scope>
    <source>
        <strain evidence="2">SSHM10-5</strain>
    </source>
</reference>
<feature type="transmembrane region" description="Helical" evidence="1">
    <location>
        <begin position="127"/>
        <end position="146"/>
    </location>
</feature>
<dbReference type="InterPro" id="IPR048147">
    <property type="entry name" value="CBO0543-like"/>
</dbReference>
<dbReference type="Proteomes" id="UP000830326">
    <property type="component" value="Chromosome"/>
</dbReference>
<evidence type="ECO:0000256" key="1">
    <source>
        <dbReference type="SAM" id="Phobius"/>
    </source>
</evidence>